<feature type="region of interest" description="Disordered" evidence="5">
    <location>
        <begin position="1"/>
        <end position="39"/>
    </location>
</feature>
<dbReference type="SUPFAM" id="SSF46689">
    <property type="entry name" value="Homeodomain-like"/>
    <property type="match status" value="1"/>
</dbReference>
<evidence type="ECO:0000256" key="1">
    <source>
        <dbReference type="ARBA" id="ARBA00023015"/>
    </source>
</evidence>
<evidence type="ECO:0000313" key="8">
    <source>
        <dbReference type="Proteomes" id="UP001139534"/>
    </source>
</evidence>
<dbReference type="EMBL" id="JALPRK010000001">
    <property type="protein sequence ID" value="MCK8485606.1"/>
    <property type="molecule type" value="Genomic_DNA"/>
</dbReference>
<name>A0A9X1XX99_9BACL</name>
<accession>A0A9X1XX99</accession>
<dbReference type="InterPro" id="IPR001647">
    <property type="entry name" value="HTH_TetR"/>
</dbReference>
<dbReference type="Pfam" id="PF00440">
    <property type="entry name" value="TetR_N"/>
    <property type="match status" value="1"/>
</dbReference>
<evidence type="ECO:0000313" key="7">
    <source>
        <dbReference type="EMBL" id="MCK8485606.1"/>
    </source>
</evidence>
<protein>
    <submittedName>
        <fullName evidence="7">TetR/AcrR family transcriptional regulator</fullName>
    </submittedName>
</protein>
<proteinExistence type="predicted"/>
<evidence type="ECO:0000256" key="5">
    <source>
        <dbReference type="SAM" id="MobiDB-lite"/>
    </source>
</evidence>
<sequence>MRRLDESSTTDGKERGMALEMKGDGEKVKSQRQQQKERTRQRLIDTALSLYAREGLLATRTADVARAAEVSHGTLFAHFVTQEALMNAVIETFSAQTTARLHELASQGSSLREVLRAHLAGLREGEAFYARLVRECRMLPDESRHLLTAIQSVVSHHLCAAAEREMQAGLIRTMPLHLLFNTWIGLIHHYLANDDLFAPRGSVLERYGEELLEHYLFLLAPRG</sequence>
<comment type="caution">
    <text evidence="7">The sequence shown here is derived from an EMBL/GenBank/DDBJ whole genome shotgun (WGS) entry which is preliminary data.</text>
</comment>
<dbReference type="PANTHER" id="PTHR30055">
    <property type="entry name" value="HTH-TYPE TRANSCRIPTIONAL REGULATOR RUTR"/>
    <property type="match status" value="1"/>
</dbReference>
<evidence type="ECO:0000256" key="2">
    <source>
        <dbReference type="ARBA" id="ARBA00023125"/>
    </source>
</evidence>
<dbReference type="AlphaFoldDB" id="A0A9X1XX99"/>
<keyword evidence="2 4" id="KW-0238">DNA-binding</keyword>
<reference evidence="7" key="1">
    <citation type="submission" date="2022-04" db="EMBL/GenBank/DDBJ databases">
        <authorList>
            <person name="Seo M.-J."/>
        </authorList>
    </citation>
    <scope>NUCLEOTIDE SEQUENCE</scope>
    <source>
        <strain evidence="7">MBLB2552</strain>
    </source>
</reference>
<dbReference type="GO" id="GO:0000976">
    <property type="term" value="F:transcription cis-regulatory region binding"/>
    <property type="evidence" value="ECO:0007669"/>
    <property type="project" value="TreeGrafter"/>
</dbReference>
<organism evidence="7 8">
    <name type="scientific">Paenibacillus mellifer</name>
    <dbReference type="NCBI Taxonomy" id="2937794"/>
    <lineage>
        <taxon>Bacteria</taxon>
        <taxon>Bacillati</taxon>
        <taxon>Bacillota</taxon>
        <taxon>Bacilli</taxon>
        <taxon>Bacillales</taxon>
        <taxon>Paenibacillaceae</taxon>
        <taxon>Paenibacillus</taxon>
    </lineage>
</organism>
<dbReference type="InterPro" id="IPR050109">
    <property type="entry name" value="HTH-type_TetR-like_transc_reg"/>
</dbReference>
<evidence type="ECO:0000256" key="4">
    <source>
        <dbReference type="PROSITE-ProRule" id="PRU00335"/>
    </source>
</evidence>
<feature type="DNA-binding region" description="H-T-H motif" evidence="4">
    <location>
        <begin position="60"/>
        <end position="79"/>
    </location>
</feature>
<dbReference type="PROSITE" id="PS50977">
    <property type="entry name" value="HTH_TETR_2"/>
    <property type="match status" value="1"/>
</dbReference>
<evidence type="ECO:0000259" key="6">
    <source>
        <dbReference type="PROSITE" id="PS50977"/>
    </source>
</evidence>
<dbReference type="InterPro" id="IPR036271">
    <property type="entry name" value="Tet_transcr_reg_TetR-rel_C_sf"/>
</dbReference>
<evidence type="ECO:0000256" key="3">
    <source>
        <dbReference type="ARBA" id="ARBA00023163"/>
    </source>
</evidence>
<dbReference type="Proteomes" id="UP001139534">
    <property type="component" value="Unassembled WGS sequence"/>
</dbReference>
<gene>
    <name evidence="7" type="ORF">M0651_00275</name>
</gene>
<dbReference type="PRINTS" id="PR00455">
    <property type="entry name" value="HTHTETR"/>
</dbReference>
<keyword evidence="8" id="KW-1185">Reference proteome</keyword>
<dbReference type="GO" id="GO:0003700">
    <property type="term" value="F:DNA-binding transcription factor activity"/>
    <property type="evidence" value="ECO:0007669"/>
    <property type="project" value="TreeGrafter"/>
</dbReference>
<keyword evidence="1" id="KW-0805">Transcription regulation</keyword>
<dbReference type="RefSeq" id="WP_248549867.1">
    <property type="nucleotide sequence ID" value="NZ_JALPRK010000001.1"/>
</dbReference>
<feature type="domain" description="HTH tetR-type" evidence="6">
    <location>
        <begin position="37"/>
        <end position="97"/>
    </location>
</feature>
<dbReference type="Gene3D" id="1.10.357.10">
    <property type="entry name" value="Tetracycline Repressor, domain 2"/>
    <property type="match status" value="1"/>
</dbReference>
<dbReference type="Gene3D" id="1.10.10.60">
    <property type="entry name" value="Homeodomain-like"/>
    <property type="match status" value="1"/>
</dbReference>
<dbReference type="SUPFAM" id="SSF48498">
    <property type="entry name" value="Tetracyclin repressor-like, C-terminal domain"/>
    <property type="match status" value="1"/>
</dbReference>
<keyword evidence="3" id="KW-0804">Transcription</keyword>
<dbReference type="PANTHER" id="PTHR30055:SF234">
    <property type="entry name" value="HTH-TYPE TRANSCRIPTIONAL REGULATOR BETI"/>
    <property type="match status" value="1"/>
</dbReference>
<dbReference type="InterPro" id="IPR009057">
    <property type="entry name" value="Homeodomain-like_sf"/>
</dbReference>